<gene>
    <name evidence="2" type="ORF">BDV95DRAFT_467814</name>
</gene>
<sequence length="773" mass="86089">PAGTPIQNGTSRPSRAQLARIGIHLNRRQPLKQDLSNFALSQASQKIYEATFLKDFLAHALHPNQLVECFDDARDKEDLCARLEGYLRSVSNNTTKIANKMVRGTHLRTVNLLAKDGKDSLPFLNYDRTEKRLFDDFGPGHMIEVAHRLNESWHRAFKSPPMVQYSTKHYPLGTQCSPLEEIDEVADTLFRNANKSLCTGRVLRPLTKRKNSERALPGAVLRDDELPSRGNWLPARSPPQYPASRNSTPAQASSSLFVEEGPPSKTEKSTFAPPSSTSSDLGFPPLGMSSPTHDRACTNFLASDAEMVGAARGPPVSATCAEDTVVPSNAANVAESQLEILFQRYGLSALMPDADALLKPDEAVAEVPKNVNWRSKLLDDHKRRLASKIPQAQAQAQPPHIQPPYDIKSIVAQAVAGGILKPPTSAVQKQINKRAAQEKKKLPSQNPKLLPLHASGSKTLEPHQTLPPSAYFEPTSEEELPAWRCGIRHPMGYYYSAGDRKSCIGCNTNVSKNPQLHIMDFYLPSKTYYFQPAPGVVWKPSKIYKAERKCRKTSHNAVAKHAYWTAIHNGSAEDAAMHKAIEAVEEHIRPKPKLEPPRTLTPEPEPVPVDLGPHPSGSKTMEHGQEIPECHYFPKNDDQEEFAWRCDVNHALGRYYLAWNKKTCPGCGSRKLGGGKQAEMDFYMPSGAVVRQEAPGLSKWQPRRPYNLKKASKVTPMLSHNQMCAKKYWVAVDGGQDHEQALRFAIKETDTDLDAKEEEKMKRWVKSESKEPS</sequence>
<feature type="non-terminal residue" evidence="2">
    <location>
        <position position="773"/>
    </location>
</feature>
<comment type="caution">
    <text evidence="2">The sequence shown here is derived from an EMBL/GenBank/DDBJ whole genome shotgun (WGS) entry which is preliminary data.</text>
</comment>
<accession>A0A7C8HZ85</accession>
<feature type="non-terminal residue" evidence="2">
    <location>
        <position position="1"/>
    </location>
</feature>
<keyword evidence="3" id="KW-1185">Reference proteome</keyword>
<name>A0A7C8HZ85_9PLEO</name>
<evidence type="ECO:0000313" key="3">
    <source>
        <dbReference type="Proteomes" id="UP000481861"/>
    </source>
</evidence>
<dbReference type="Proteomes" id="UP000481861">
    <property type="component" value="Unassembled WGS sequence"/>
</dbReference>
<dbReference type="EMBL" id="JAADJZ010000030">
    <property type="protein sequence ID" value="KAF2865928.1"/>
    <property type="molecule type" value="Genomic_DNA"/>
</dbReference>
<feature type="region of interest" description="Disordered" evidence="1">
    <location>
        <begin position="432"/>
        <end position="451"/>
    </location>
</feature>
<evidence type="ECO:0000256" key="1">
    <source>
        <dbReference type="SAM" id="MobiDB-lite"/>
    </source>
</evidence>
<dbReference type="OrthoDB" id="3792198at2759"/>
<evidence type="ECO:0000313" key="2">
    <source>
        <dbReference type="EMBL" id="KAF2865928.1"/>
    </source>
</evidence>
<organism evidence="2 3">
    <name type="scientific">Massariosphaeria phaeospora</name>
    <dbReference type="NCBI Taxonomy" id="100035"/>
    <lineage>
        <taxon>Eukaryota</taxon>
        <taxon>Fungi</taxon>
        <taxon>Dikarya</taxon>
        <taxon>Ascomycota</taxon>
        <taxon>Pezizomycotina</taxon>
        <taxon>Dothideomycetes</taxon>
        <taxon>Pleosporomycetidae</taxon>
        <taxon>Pleosporales</taxon>
        <taxon>Pleosporales incertae sedis</taxon>
        <taxon>Massariosphaeria</taxon>
    </lineage>
</organism>
<reference evidence="2 3" key="1">
    <citation type="submission" date="2020-01" db="EMBL/GenBank/DDBJ databases">
        <authorList>
            <consortium name="DOE Joint Genome Institute"/>
            <person name="Haridas S."/>
            <person name="Albert R."/>
            <person name="Binder M."/>
            <person name="Bloem J."/>
            <person name="Labutti K."/>
            <person name="Salamov A."/>
            <person name="Andreopoulos B."/>
            <person name="Baker S.E."/>
            <person name="Barry K."/>
            <person name="Bills G."/>
            <person name="Bluhm B.H."/>
            <person name="Cannon C."/>
            <person name="Castanera R."/>
            <person name="Culley D.E."/>
            <person name="Daum C."/>
            <person name="Ezra D."/>
            <person name="Gonzalez J.B."/>
            <person name="Henrissat B."/>
            <person name="Kuo A."/>
            <person name="Liang C."/>
            <person name="Lipzen A."/>
            <person name="Lutzoni F."/>
            <person name="Magnuson J."/>
            <person name="Mondo S."/>
            <person name="Nolan M."/>
            <person name="Ohm R."/>
            <person name="Pangilinan J."/>
            <person name="Park H.-J.H."/>
            <person name="Ramirez L."/>
            <person name="Alfaro M."/>
            <person name="Sun H."/>
            <person name="Tritt A."/>
            <person name="Yoshinaga Y."/>
            <person name="Zwiers L.-H.L."/>
            <person name="Turgeon B.G."/>
            <person name="Goodwin S.B."/>
            <person name="Spatafora J.W."/>
            <person name="Crous P.W."/>
            <person name="Grigoriev I.V."/>
        </authorList>
    </citation>
    <scope>NUCLEOTIDE SEQUENCE [LARGE SCALE GENOMIC DNA]</scope>
    <source>
        <strain evidence="2 3">CBS 611.86</strain>
    </source>
</reference>
<proteinExistence type="predicted"/>
<feature type="region of interest" description="Disordered" evidence="1">
    <location>
        <begin position="209"/>
        <end position="289"/>
    </location>
</feature>
<dbReference type="AlphaFoldDB" id="A0A7C8HZ85"/>
<feature type="compositionally biased region" description="Polar residues" evidence="1">
    <location>
        <begin position="243"/>
        <end position="256"/>
    </location>
</feature>
<protein>
    <submittedName>
        <fullName evidence="2">Uncharacterized protein</fullName>
    </submittedName>
</protein>